<evidence type="ECO:0000313" key="1">
    <source>
        <dbReference type="EMBL" id="MFC5654023.1"/>
    </source>
</evidence>
<dbReference type="SUPFAM" id="SSF158745">
    <property type="entry name" value="LanC-like"/>
    <property type="match status" value="1"/>
</dbReference>
<accession>A0ABW0W8K8</accession>
<gene>
    <name evidence="1" type="ORF">ACFP3J_00760</name>
</gene>
<comment type="caution">
    <text evidence="1">The sequence shown here is derived from an EMBL/GenBank/DDBJ whole genome shotgun (WGS) entry which is preliminary data.</text>
</comment>
<dbReference type="Gene3D" id="1.50.10.20">
    <property type="match status" value="1"/>
</dbReference>
<dbReference type="InterPro" id="IPR007822">
    <property type="entry name" value="LANC-like"/>
</dbReference>
<reference evidence="2" key="1">
    <citation type="journal article" date="2019" name="Int. J. Syst. Evol. Microbiol.">
        <title>The Global Catalogue of Microorganisms (GCM) 10K type strain sequencing project: providing services to taxonomists for standard genome sequencing and annotation.</title>
        <authorList>
            <consortium name="The Broad Institute Genomics Platform"/>
            <consortium name="The Broad Institute Genome Sequencing Center for Infectious Disease"/>
            <person name="Wu L."/>
            <person name="Ma J."/>
        </authorList>
    </citation>
    <scope>NUCLEOTIDE SEQUENCE [LARGE SCALE GENOMIC DNA]</scope>
    <source>
        <strain evidence="2">KCTC 5701</strain>
    </source>
</reference>
<dbReference type="SMART" id="SM01260">
    <property type="entry name" value="LANC_like"/>
    <property type="match status" value="1"/>
</dbReference>
<dbReference type="Proteomes" id="UP001596065">
    <property type="component" value="Unassembled WGS sequence"/>
</dbReference>
<dbReference type="PRINTS" id="PR01955">
    <property type="entry name" value="LANCFRANKIA"/>
</dbReference>
<dbReference type="RefSeq" id="WP_344348075.1">
    <property type="nucleotide sequence ID" value="NZ_BAAASM010000014.1"/>
</dbReference>
<sequence length="395" mass="41782">MPHDTAAPVAPPDEDVHGLAVRYLLEWAETPERGGHRCDPGIPVLARLVADERAAPAAVAVWSRTAGRGPSHPALYDGGLAGTLVGLRLGARVLPGLRPAADRLDAHLAGRPLGYRVREVAFRDYDLISGPSGLLLALCATEPARPVPRPLAAHLALLCDEEELGRLRAGQYTDHPLLAWMQGRVNTGMGHGVAGLVTALTAALRRTGPEPDLADDLAGALRRATRWLVRQAYDDERGIRTWPGAGLAHPPPPEANPRQAWCYGTPGVAWALWDAADALGDKDAAGWAATAFTTLAEHYDESFHLFGDTPGDRLGLCHGAAGVLAVADAFDRHVRLPAASALKDRLVGHVTARLAAPPLAEWPADLLTGLPGVLAALLTAVHGAPRDWLPCLGLR</sequence>
<organism evidence="1 2">
    <name type="scientific">Streptomyces nogalater</name>
    <dbReference type="NCBI Taxonomy" id="38314"/>
    <lineage>
        <taxon>Bacteria</taxon>
        <taxon>Bacillati</taxon>
        <taxon>Actinomycetota</taxon>
        <taxon>Actinomycetes</taxon>
        <taxon>Kitasatosporales</taxon>
        <taxon>Streptomycetaceae</taxon>
        <taxon>Streptomyces</taxon>
    </lineage>
</organism>
<dbReference type="EMBL" id="JBHSOE010000001">
    <property type="protein sequence ID" value="MFC5654023.1"/>
    <property type="molecule type" value="Genomic_DNA"/>
</dbReference>
<keyword evidence="2" id="KW-1185">Reference proteome</keyword>
<name>A0ABW0W8K8_STRNO</name>
<dbReference type="PRINTS" id="PR01950">
    <property type="entry name" value="LANCSUPER"/>
</dbReference>
<protein>
    <submittedName>
        <fullName evidence="1">Lanthionine synthetase LanC family protein</fullName>
    </submittedName>
</protein>
<proteinExistence type="predicted"/>
<dbReference type="Pfam" id="PF05147">
    <property type="entry name" value="LANC_like"/>
    <property type="match status" value="1"/>
</dbReference>
<evidence type="ECO:0000313" key="2">
    <source>
        <dbReference type="Proteomes" id="UP001596065"/>
    </source>
</evidence>